<proteinExistence type="predicted"/>
<dbReference type="Proteomes" id="UP000828251">
    <property type="component" value="Unassembled WGS sequence"/>
</dbReference>
<reference evidence="1 2" key="1">
    <citation type="journal article" date="2021" name="Plant Biotechnol. J.">
        <title>Multi-omics assisted identification of the key and species-specific regulatory components of drought-tolerant mechanisms in Gossypium stocksii.</title>
        <authorList>
            <person name="Yu D."/>
            <person name="Ke L."/>
            <person name="Zhang D."/>
            <person name="Wu Y."/>
            <person name="Sun Y."/>
            <person name="Mei J."/>
            <person name="Sun J."/>
            <person name="Sun Y."/>
        </authorList>
    </citation>
    <scope>NUCLEOTIDE SEQUENCE [LARGE SCALE GENOMIC DNA]</scope>
    <source>
        <strain evidence="2">cv. E1</strain>
        <tissue evidence="1">Leaf</tissue>
    </source>
</reference>
<protein>
    <submittedName>
        <fullName evidence="1">Uncharacterized protein</fullName>
    </submittedName>
</protein>
<comment type="caution">
    <text evidence="1">The sequence shown here is derived from an EMBL/GenBank/DDBJ whole genome shotgun (WGS) entry which is preliminary data.</text>
</comment>
<evidence type="ECO:0000313" key="2">
    <source>
        <dbReference type="Proteomes" id="UP000828251"/>
    </source>
</evidence>
<dbReference type="EMBL" id="JAIQCV010000013">
    <property type="protein sequence ID" value="KAH1032274.1"/>
    <property type="molecule type" value="Genomic_DNA"/>
</dbReference>
<organism evidence="1 2">
    <name type="scientific">Gossypium stocksii</name>
    <dbReference type="NCBI Taxonomy" id="47602"/>
    <lineage>
        <taxon>Eukaryota</taxon>
        <taxon>Viridiplantae</taxon>
        <taxon>Streptophyta</taxon>
        <taxon>Embryophyta</taxon>
        <taxon>Tracheophyta</taxon>
        <taxon>Spermatophyta</taxon>
        <taxon>Magnoliopsida</taxon>
        <taxon>eudicotyledons</taxon>
        <taxon>Gunneridae</taxon>
        <taxon>Pentapetalae</taxon>
        <taxon>rosids</taxon>
        <taxon>malvids</taxon>
        <taxon>Malvales</taxon>
        <taxon>Malvaceae</taxon>
        <taxon>Malvoideae</taxon>
        <taxon>Gossypium</taxon>
    </lineage>
</organism>
<accession>A0A9D3U994</accession>
<evidence type="ECO:0000313" key="1">
    <source>
        <dbReference type="EMBL" id="KAH1032274.1"/>
    </source>
</evidence>
<sequence length="249" mass="28528">MAKVLLYNDLCHDNLVFALYSSAKLVHDSTSCKVISIKSYLMGTEIKIDINTISTHLDTPNADDREINGEIPPFIQPYGDNIGSLELHDHFLQLINSKKIKSTHKHARIHLMDYWIIHCIQTKHKLNLSSIIFLYMIGVIKRPSSTIFSLKYNTLLPILFHKLGINVDIDPAHEVQQAKEDDKVTQHATLTSSHTYVVFKSFWVTFNEIHAHFDAQFDSFAESFECQMYALEDNMVALMSHFPPPPIDD</sequence>
<keyword evidence="2" id="KW-1185">Reference proteome</keyword>
<name>A0A9D3U994_9ROSI</name>
<gene>
    <name evidence="1" type="ORF">J1N35_044448</name>
</gene>
<dbReference type="AlphaFoldDB" id="A0A9D3U994"/>